<dbReference type="Proteomes" id="UP000265926">
    <property type="component" value="Unassembled WGS sequence"/>
</dbReference>
<gene>
    <name evidence="1" type="ORF">D1614_03610</name>
</gene>
<keyword evidence="2" id="KW-1185">Reference proteome</keyword>
<dbReference type="AlphaFoldDB" id="A0A399T426"/>
<name>A0A399T426_9BACT</name>
<dbReference type="EMBL" id="QWGR01000002">
    <property type="protein sequence ID" value="RIJ49839.1"/>
    <property type="molecule type" value="Genomic_DNA"/>
</dbReference>
<dbReference type="Gene3D" id="3.30.70.930">
    <property type="match status" value="1"/>
</dbReference>
<evidence type="ECO:0000313" key="1">
    <source>
        <dbReference type="EMBL" id="RIJ49839.1"/>
    </source>
</evidence>
<dbReference type="RefSeq" id="WP_119436527.1">
    <property type="nucleotide sequence ID" value="NZ_QWGR01000002.1"/>
</dbReference>
<dbReference type="SUPFAM" id="SSF89957">
    <property type="entry name" value="MTH1187/YkoF-like"/>
    <property type="match status" value="1"/>
</dbReference>
<sequence length="86" mass="9615">MEISVEISYYALQDDYNSPVLEFLGEIDRQAGISVEPGMMSTLISGEYNAVMTLLVQTLEPLMEKYPSVFTLKIANACKSCQNQEN</sequence>
<organism evidence="1 2">
    <name type="scientific">Maribellus luteus</name>
    <dbReference type="NCBI Taxonomy" id="2305463"/>
    <lineage>
        <taxon>Bacteria</taxon>
        <taxon>Pseudomonadati</taxon>
        <taxon>Bacteroidota</taxon>
        <taxon>Bacteroidia</taxon>
        <taxon>Marinilabiliales</taxon>
        <taxon>Prolixibacteraceae</taxon>
        <taxon>Maribellus</taxon>
    </lineage>
</organism>
<dbReference type="OrthoDB" id="164222at2"/>
<dbReference type="InterPro" id="IPR029756">
    <property type="entry name" value="MTH1187/YkoF-like"/>
</dbReference>
<proteinExistence type="predicted"/>
<comment type="caution">
    <text evidence="1">The sequence shown here is derived from an EMBL/GenBank/DDBJ whole genome shotgun (WGS) entry which is preliminary data.</text>
</comment>
<evidence type="ECO:0008006" key="3">
    <source>
        <dbReference type="Google" id="ProtNLM"/>
    </source>
</evidence>
<protein>
    <recommendedName>
        <fullName evidence="3">Thiamin/hydroxymethyl pyrimidine-binding YkoF putative domain-containing protein</fullName>
    </recommendedName>
</protein>
<evidence type="ECO:0000313" key="2">
    <source>
        <dbReference type="Proteomes" id="UP000265926"/>
    </source>
</evidence>
<reference evidence="1 2" key="1">
    <citation type="submission" date="2018-08" db="EMBL/GenBank/DDBJ databases">
        <title>Pallidiluteibacterium maritimus gen. nov., sp. nov., isolated from coastal sediment.</title>
        <authorList>
            <person name="Zhou L.Y."/>
        </authorList>
    </citation>
    <scope>NUCLEOTIDE SEQUENCE [LARGE SCALE GENOMIC DNA]</scope>
    <source>
        <strain evidence="1 2">XSD2</strain>
    </source>
</reference>
<accession>A0A399T426</accession>